<feature type="compositionally biased region" description="Polar residues" evidence="1">
    <location>
        <begin position="583"/>
        <end position="594"/>
    </location>
</feature>
<accession>A0A7D3QKF8</accession>
<feature type="region of interest" description="Disordered" evidence="1">
    <location>
        <begin position="555"/>
        <end position="594"/>
    </location>
</feature>
<reference evidence="2" key="1">
    <citation type="submission" date="2020-01" db="EMBL/GenBank/DDBJ databases">
        <title>Viral genomes from wild and zoo birds in China.</title>
        <authorList>
            <person name="Dai Z."/>
            <person name="Shan L.T."/>
            <person name="Yang X.S."/>
        </authorList>
    </citation>
    <scope>NUCLEOTIDE SEQUENCE</scope>
    <source>
        <strain evidence="2">Wftcra74par1</strain>
    </source>
</reference>
<dbReference type="EMBL" id="MT138319">
    <property type="protein sequence ID" value="QKE54978.1"/>
    <property type="molecule type" value="Genomic_DNA"/>
</dbReference>
<name>A0A7D3QKF8_9VIRU</name>
<organism evidence="2">
    <name type="scientific">Parvoviridae sp</name>
    <dbReference type="NCBI Taxonomy" id="1940570"/>
    <lineage>
        <taxon>Viruses</taxon>
        <taxon>Monodnaviria</taxon>
        <taxon>Shotokuvirae</taxon>
        <taxon>Cossaviricota</taxon>
        <taxon>Quintoviricetes</taxon>
        <taxon>Piccovirales</taxon>
        <taxon>Parvoviridae</taxon>
    </lineage>
</organism>
<feature type="compositionally biased region" description="Basic and acidic residues" evidence="1">
    <location>
        <begin position="567"/>
        <end position="577"/>
    </location>
</feature>
<evidence type="ECO:0000256" key="1">
    <source>
        <dbReference type="SAM" id="MobiDB-lite"/>
    </source>
</evidence>
<sequence>MIAQLNFRLVVRELVRVLLVQPQVRREGRGPEGLPPAQELVHVPDGHRAPVGGQPLVKVEPQAAGPDCRLVIAGDRVPARDHGNVVVAGDDHRGLFYQDRVFPLLVYPDARPSHQAFCRLDVLLLHGAFLPPQHGFAVTVVKREVAVVVVNVPVDADHLADGLGHHGLARVGGPVKVDRVLFPHVTGQPAQQRMRHVPGRVPLPSTELNHPVIVETIDVHVPVNLLSDFPGGALRNNGVYVKLDSLSQFRYPLAPRPELHEFVGMSDFEIPQIVNAPVSAQSQRLHAQFFHHPGLYHRVPAAARPVRFGTHVRDRERVARSEGLDGYVGPVVLSGGHGEGRVELAGHQPVGDQVRRSPPVQHLFPLVVHVVPRERVRVHRLRYALAQFRGVPPVQTEHGSADVVQSSPDSRLFDVGTVSVVQLASLLNDFPPHPFHRPGNVLGREPGDKENVKVDLAVGRFLGLPEYLGVRLHRGLYPYRAHQQLLLNLEPRALAMIPIRVLVKPPIFLLQLVVHRHSAAHEFARLGVRVARVRGGTQVKNFLFDLNAVGKRENRRETAASRKAHLTGREVRQELRQRPRRSGSGSEKSGQFEL</sequence>
<protein>
    <submittedName>
        <fullName evidence="2">Uncharacterized protein</fullName>
    </submittedName>
</protein>
<evidence type="ECO:0000313" key="2">
    <source>
        <dbReference type="EMBL" id="QKE54978.1"/>
    </source>
</evidence>
<proteinExistence type="predicted"/>